<evidence type="ECO:0000313" key="7">
    <source>
        <dbReference type="Proteomes" id="UP000078512"/>
    </source>
</evidence>
<dbReference type="PANTHER" id="PTHR47356:SF2">
    <property type="entry name" value="FAD-BINDING DOMAIN-CONTAINING PROTEIN-RELATED"/>
    <property type="match status" value="1"/>
</dbReference>
<gene>
    <name evidence="6" type="ORF">K457DRAFT_33113</name>
</gene>
<dbReference type="Pfam" id="PF01494">
    <property type="entry name" value="FAD_binding_3"/>
    <property type="match status" value="2"/>
</dbReference>
<protein>
    <submittedName>
        <fullName evidence="6">FAD/NAD(P)-binding domain-containing protein</fullName>
    </submittedName>
</protein>
<keyword evidence="3" id="KW-0274">FAD</keyword>
<dbReference type="InterPro" id="IPR050562">
    <property type="entry name" value="FAD_mOase_fung"/>
</dbReference>
<dbReference type="GO" id="GO:0004497">
    <property type="term" value="F:monooxygenase activity"/>
    <property type="evidence" value="ECO:0007669"/>
    <property type="project" value="InterPro"/>
</dbReference>
<evidence type="ECO:0000256" key="4">
    <source>
        <dbReference type="ARBA" id="ARBA00023002"/>
    </source>
</evidence>
<sequence length="601" mass="67479">MKGVTPLITKKNATLASRRRTLAARCSIDLRTIKNYHPYMRVFVLKDQPRLTGASFYHHNSRSWRKFLVKVVFNWLPESFKLKGSIKGLDFRTQASFLTKCLLVELHLSFHEKFHSGIWTNDEPSFKHPSQPPPISDGRNPHVMIVGAGLAGLLLAILLDKAGIPYEIYERAKQVKPLGAVMTLNAGVFPALEQLGLYEELVKLSLPVTWTSVYHGDMTEIITLKTKLADVIGYDHIVFPRPEFYNLVLSRVPREKIHFSKKVMSMEQNKEGVMIRCSDGTTYHGDILVGADGAYSGVRQALYKRLEKAGTLPPSDLDELNKGYVCMVGTTRPLDPAKYPGVDRKDASIYQIVGRNSNYSWSVFTIPGNRICWSVKLQLLTVEEATQHKFRNSEWGSDTSDPMIKEVRDFLIPIGGTMGDLIDSSPRETISRVFLEDKLFDTWHQGRTVLIGDAAHKLLPSAGLGAVTAMQDAVVLANCIYEMKGLTLEDIDEAFVEFKNERYPKLQAQYSASQTTAKLLYGQGWFDKVLRVVVFNLLPESFKLKGAYKGMEFRPQASFIPQVPLRGSAPVLPQKPSLRYQAEQAKLTGEEHTPAPTSTIV</sequence>
<dbReference type="GO" id="GO:0071949">
    <property type="term" value="F:FAD binding"/>
    <property type="evidence" value="ECO:0007669"/>
    <property type="project" value="InterPro"/>
</dbReference>
<keyword evidence="7" id="KW-1185">Reference proteome</keyword>
<dbReference type="OrthoDB" id="655030at2759"/>
<dbReference type="InterPro" id="IPR036188">
    <property type="entry name" value="FAD/NAD-bd_sf"/>
</dbReference>
<dbReference type="AlphaFoldDB" id="A0A197JSW2"/>
<feature type="domain" description="FAD-binding" evidence="5">
    <location>
        <begin position="142"/>
        <end position="309"/>
    </location>
</feature>
<comment type="similarity">
    <text evidence="1">Belongs to the paxM FAD-dependent monooxygenase family.</text>
</comment>
<dbReference type="PRINTS" id="PR00420">
    <property type="entry name" value="RNGMNOXGNASE"/>
</dbReference>
<dbReference type="Proteomes" id="UP000078512">
    <property type="component" value="Unassembled WGS sequence"/>
</dbReference>
<name>A0A197JSW2_9FUNG</name>
<accession>A0A197JSW2</accession>
<evidence type="ECO:0000256" key="1">
    <source>
        <dbReference type="ARBA" id="ARBA00007992"/>
    </source>
</evidence>
<evidence type="ECO:0000259" key="5">
    <source>
        <dbReference type="Pfam" id="PF01494"/>
    </source>
</evidence>
<dbReference type="InterPro" id="IPR002938">
    <property type="entry name" value="FAD-bd"/>
</dbReference>
<dbReference type="SUPFAM" id="SSF51905">
    <property type="entry name" value="FAD/NAD(P)-binding domain"/>
    <property type="match status" value="1"/>
</dbReference>
<keyword evidence="4" id="KW-0560">Oxidoreductase</keyword>
<feature type="domain" description="FAD-binding" evidence="5">
    <location>
        <begin position="428"/>
        <end position="480"/>
    </location>
</feature>
<keyword evidence="2" id="KW-0285">Flavoprotein</keyword>
<organism evidence="6 7">
    <name type="scientific">Linnemannia elongata AG-77</name>
    <dbReference type="NCBI Taxonomy" id="1314771"/>
    <lineage>
        <taxon>Eukaryota</taxon>
        <taxon>Fungi</taxon>
        <taxon>Fungi incertae sedis</taxon>
        <taxon>Mucoromycota</taxon>
        <taxon>Mortierellomycotina</taxon>
        <taxon>Mortierellomycetes</taxon>
        <taxon>Mortierellales</taxon>
        <taxon>Mortierellaceae</taxon>
        <taxon>Linnemannia</taxon>
    </lineage>
</organism>
<evidence type="ECO:0000256" key="2">
    <source>
        <dbReference type="ARBA" id="ARBA00022630"/>
    </source>
</evidence>
<evidence type="ECO:0000313" key="6">
    <source>
        <dbReference type="EMBL" id="OAQ28372.1"/>
    </source>
</evidence>
<reference evidence="6 7" key="1">
    <citation type="submission" date="2016-05" db="EMBL/GenBank/DDBJ databases">
        <title>Genome sequencing reveals origins of a unique bacterial endosymbiosis in the earliest lineages of terrestrial Fungi.</title>
        <authorList>
            <consortium name="DOE Joint Genome Institute"/>
            <person name="Uehling J."/>
            <person name="Gryganskyi A."/>
            <person name="Hameed K."/>
            <person name="Tschaplinski T."/>
            <person name="Misztal P."/>
            <person name="Wu S."/>
            <person name="Desiro A."/>
            <person name="Vande Pol N."/>
            <person name="Du Z.-Y."/>
            <person name="Zienkiewicz A."/>
            <person name="Zienkiewicz K."/>
            <person name="Morin E."/>
            <person name="Tisserant E."/>
            <person name="Splivallo R."/>
            <person name="Hainaut M."/>
            <person name="Henrissat B."/>
            <person name="Ohm R."/>
            <person name="Kuo A."/>
            <person name="Yan J."/>
            <person name="Lipzen A."/>
            <person name="Nolan M."/>
            <person name="Labutti K."/>
            <person name="Barry K."/>
            <person name="Goldstein A."/>
            <person name="Labbe J."/>
            <person name="Schadt C."/>
            <person name="Tuskan G."/>
            <person name="Grigoriev I."/>
            <person name="Martin F."/>
            <person name="Vilgalys R."/>
            <person name="Bonito G."/>
        </authorList>
    </citation>
    <scope>NUCLEOTIDE SEQUENCE [LARGE SCALE GENOMIC DNA]</scope>
    <source>
        <strain evidence="6 7">AG-77</strain>
    </source>
</reference>
<dbReference type="PANTHER" id="PTHR47356">
    <property type="entry name" value="FAD-DEPENDENT MONOOXYGENASE ASQG-RELATED"/>
    <property type="match status" value="1"/>
</dbReference>
<proteinExistence type="inferred from homology"/>
<evidence type="ECO:0000256" key="3">
    <source>
        <dbReference type="ARBA" id="ARBA00022827"/>
    </source>
</evidence>
<dbReference type="Gene3D" id="3.50.50.60">
    <property type="entry name" value="FAD/NAD(P)-binding domain"/>
    <property type="match status" value="1"/>
</dbReference>
<dbReference type="EMBL" id="KV442049">
    <property type="protein sequence ID" value="OAQ28372.1"/>
    <property type="molecule type" value="Genomic_DNA"/>
</dbReference>